<comment type="caution">
    <text evidence="2">The sequence shown here is derived from an EMBL/GenBank/DDBJ whole genome shotgun (WGS) entry which is preliminary data.</text>
</comment>
<evidence type="ECO:0000313" key="3">
    <source>
        <dbReference type="Proteomes" id="UP001217918"/>
    </source>
</evidence>
<proteinExistence type="predicted"/>
<keyword evidence="3" id="KW-1185">Reference proteome</keyword>
<reference evidence="2" key="1">
    <citation type="journal article" date="2023" name="Mol. Plant Microbe Interact.">
        <title>Elucidating the Obligate Nature and Biological Capacity of an Invasive Fungal Corn Pathogen.</title>
        <authorList>
            <person name="MacCready J.S."/>
            <person name="Roggenkamp E.M."/>
            <person name="Gdanetz K."/>
            <person name="Chilvers M.I."/>
        </authorList>
    </citation>
    <scope>NUCLEOTIDE SEQUENCE</scope>
    <source>
        <strain evidence="2">PM02</strain>
    </source>
</reference>
<sequence length="163" mass="16628">MASKPHTGATHGPKKAYYSISRLPSGEPGLMSSTAGGGAAASPTYRDVGPNCLCTAAERPGLDVIDGAAENGWLPVMPRYACPGRFEGEGLGRRALRTGMGGGDDPKLSFSGRWRASDRGGGGGGGERDGGVILFTERWNGEILTTLGSTAESGVVGSVGMRV</sequence>
<organism evidence="2 3">
    <name type="scientific">Phyllachora maydis</name>
    <dbReference type="NCBI Taxonomy" id="1825666"/>
    <lineage>
        <taxon>Eukaryota</taxon>
        <taxon>Fungi</taxon>
        <taxon>Dikarya</taxon>
        <taxon>Ascomycota</taxon>
        <taxon>Pezizomycotina</taxon>
        <taxon>Sordariomycetes</taxon>
        <taxon>Sordariomycetidae</taxon>
        <taxon>Phyllachorales</taxon>
        <taxon>Phyllachoraceae</taxon>
        <taxon>Phyllachora</taxon>
    </lineage>
</organism>
<gene>
    <name evidence="2" type="ORF">P8C59_009224</name>
</gene>
<evidence type="ECO:0000256" key="1">
    <source>
        <dbReference type="SAM" id="MobiDB-lite"/>
    </source>
</evidence>
<evidence type="ECO:0000313" key="2">
    <source>
        <dbReference type="EMBL" id="KAK2075066.1"/>
    </source>
</evidence>
<feature type="region of interest" description="Disordered" evidence="1">
    <location>
        <begin position="98"/>
        <end position="130"/>
    </location>
</feature>
<name>A0AAD9IC22_9PEZI</name>
<dbReference type="Proteomes" id="UP001217918">
    <property type="component" value="Unassembled WGS sequence"/>
</dbReference>
<protein>
    <submittedName>
        <fullName evidence="2">Uncharacterized protein</fullName>
    </submittedName>
</protein>
<accession>A0AAD9IC22</accession>
<dbReference type="AlphaFoldDB" id="A0AAD9IC22"/>
<dbReference type="EMBL" id="JAQQPM010000009">
    <property type="protein sequence ID" value="KAK2075066.1"/>
    <property type="molecule type" value="Genomic_DNA"/>
</dbReference>